<evidence type="ECO:0000256" key="1">
    <source>
        <dbReference type="SAM" id="Phobius"/>
    </source>
</evidence>
<sequence>MTAVQQSAPATRTRKHDLRPVPFTRLAAYEWRKQLDTRAVRWLFVTIAVITAGVLAVTGLVGDGNVSFEAFVTNTSTPLAMLLPIVAILATTAEWSQRTGLTTFTLEPRRLRVVWAKLVTAVGSGLAFFLVAVAIAAIAHLAVITFRDADADWGLGAMTAGMVLMLAIWMMQGVAFGLALQSTPGAIVVYLVVPTIVGGLTALVQSWQDVWPWLDLQTASMPLITGGSMGGEQWAQLAVTTAIWVGLPLLVGVLRVQRGEIKTA</sequence>
<evidence type="ECO:0000313" key="3">
    <source>
        <dbReference type="Proteomes" id="UP000239895"/>
    </source>
</evidence>
<proteinExistence type="predicted"/>
<feature type="transmembrane region" description="Helical" evidence="1">
    <location>
        <begin position="187"/>
        <end position="207"/>
    </location>
</feature>
<keyword evidence="1" id="KW-0812">Transmembrane</keyword>
<protein>
    <recommendedName>
        <fullName evidence="4">ABC transporter permease</fullName>
    </recommendedName>
</protein>
<dbReference type="Proteomes" id="UP000239895">
    <property type="component" value="Unassembled WGS sequence"/>
</dbReference>
<name>A0ABX5EHH0_9MICO</name>
<evidence type="ECO:0008006" key="4">
    <source>
        <dbReference type="Google" id="ProtNLM"/>
    </source>
</evidence>
<comment type="caution">
    <text evidence="2">The sequence shown here is derived from an EMBL/GenBank/DDBJ whole genome shotgun (WGS) entry which is preliminary data.</text>
</comment>
<feature type="transmembrane region" description="Helical" evidence="1">
    <location>
        <begin position="114"/>
        <end position="143"/>
    </location>
</feature>
<feature type="transmembrane region" description="Helical" evidence="1">
    <location>
        <begin position="42"/>
        <end position="62"/>
    </location>
</feature>
<evidence type="ECO:0000313" key="2">
    <source>
        <dbReference type="EMBL" id="PRZ08543.1"/>
    </source>
</evidence>
<accession>A0ABX5EHH0</accession>
<reference evidence="2 3" key="1">
    <citation type="submission" date="2018-03" db="EMBL/GenBank/DDBJ databases">
        <title>Comparative analysis of microorganisms from saline springs in Andes Mountain Range, Colombia.</title>
        <authorList>
            <person name="Rubin E."/>
        </authorList>
    </citation>
    <scope>NUCLEOTIDE SEQUENCE [LARGE SCALE GENOMIC DNA]</scope>
    <source>
        <strain evidence="2 3">CG 23</strain>
    </source>
</reference>
<feature type="transmembrane region" description="Helical" evidence="1">
    <location>
        <begin position="74"/>
        <end position="93"/>
    </location>
</feature>
<gene>
    <name evidence="2" type="ORF">BCL65_10285</name>
</gene>
<keyword evidence="1" id="KW-0472">Membrane</keyword>
<keyword evidence="3" id="KW-1185">Reference proteome</keyword>
<feature type="transmembrane region" description="Helical" evidence="1">
    <location>
        <begin position="234"/>
        <end position="254"/>
    </location>
</feature>
<organism evidence="2 3">
    <name type="scientific">Isoptericola halotolerans</name>
    <dbReference type="NCBI Taxonomy" id="300560"/>
    <lineage>
        <taxon>Bacteria</taxon>
        <taxon>Bacillati</taxon>
        <taxon>Actinomycetota</taxon>
        <taxon>Actinomycetes</taxon>
        <taxon>Micrococcales</taxon>
        <taxon>Promicromonosporaceae</taxon>
        <taxon>Isoptericola</taxon>
    </lineage>
</organism>
<feature type="transmembrane region" description="Helical" evidence="1">
    <location>
        <begin position="155"/>
        <end position="180"/>
    </location>
</feature>
<keyword evidence="1" id="KW-1133">Transmembrane helix</keyword>
<dbReference type="RefSeq" id="WP_106265375.1">
    <property type="nucleotide sequence ID" value="NZ_PVTX01000002.1"/>
</dbReference>
<dbReference type="EMBL" id="PVTX01000002">
    <property type="protein sequence ID" value="PRZ08543.1"/>
    <property type="molecule type" value="Genomic_DNA"/>
</dbReference>